<evidence type="ECO:0000313" key="2">
    <source>
        <dbReference type="EMBL" id="PAV31693.1"/>
    </source>
</evidence>
<feature type="transmembrane region" description="Helical" evidence="1">
    <location>
        <begin position="130"/>
        <end position="151"/>
    </location>
</feature>
<accession>A0A2A2IKS3</accession>
<keyword evidence="1" id="KW-1133">Transmembrane helix</keyword>
<organism evidence="2 3">
    <name type="scientific">Virgibacillus profundi</name>
    <dbReference type="NCBI Taxonomy" id="2024555"/>
    <lineage>
        <taxon>Bacteria</taxon>
        <taxon>Bacillati</taxon>
        <taxon>Bacillota</taxon>
        <taxon>Bacilli</taxon>
        <taxon>Bacillales</taxon>
        <taxon>Bacillaceae</taxon>
        <taxon>Virgibacillus</taxon>
    </lineage>
</organism>
<evidence type="ECO:0008006" key="4">
    <source>
        <dbReference type="Google" id="ProtNLM"/>
    </source>
</evidence>
<dbReference type="OrthoDB" id="1683959at2"/>
<evidence type="ECO:0000256" key="1">
    <source>
        <dbReference type="SAM" id="Phobius"/>
    </source>
</evidence>
<feature type="transmembrane region" description="Helical" evidence="1">
    <location>
        <begin position="40"/>
        <end position="61"/>
    </location>
</feature>
<feature type="transmembrane region" description="Helical" evidence="1">
    <location>
        <begin position="12"/>
        <end position="33"/>
    </location>
</feature>
<feature type="transmembrane region" description="Helical" evidence="1">
    <location>
        <begin position="186"/>
        <end position="206"/>
    </location>
</feature>
<name>A0A2A2IKS3_9BACI</name>
<keyword evidence="1" id="KW-0472">Membrane</keyword>
<dbReference type="Proteomes" id="UP000218887">
    <property type="component" value="Unassembled WGS sequence"/>
</dbReference>
<protein>
    <recommendedName>
        <fullName evidence="4">Integral membrane protein</fullName>
    </recommendedName>
</protein>
<dbReference type="EMBL" id="NPOA01000001">
    <property type="protein sequence ID" value="PAV31693.1"/>
    <property type="molecule type" value="Genomic_DNA"/>
</dbReference>
<keyword evidence="3" id="KW-1185">Reference proteome</keyword>
<gene>
    <name evidence="2" type="ORF">CIL05_02795</name>
</gene>
<keyword evidence="1" id="KW-0812">Transmembrane</keyword>
<sequence>MELILKFQWEIFITAEVLSVISLLLFGAVRYFFDRRKFSLLFLLLFLLLLVLEAIMALMIYQETGEISTFQIVITIFVIYACTFGIFDFLKLDRLMRRKIGGWRGVELLSEKDIQIMNKQKDPRYVARKYRFSAMAHLIVFVVVQAGIWIYTSGSMGDFLNYLTDLSWFSMEGTENVAETPYPNEIIYGFSQLWGLVFIIDFIYSWSYTIFPSNSKG</sequence>
<comment type="caution">
    <text evidence="2">The sequence shown here is derived from an EMBL/GenBank/DDBJ whole genome shotgun (WGS) entry which is preliminary data.</text>
</comment>
<proteinExistence type="predicted"/>
<evidence type="ECO:0000313" key="3">
    <source>
        <dbReference type="Proteomes" id="UP000218887"/>
    </source>
</evidence>
<feature type="transmembrane region" description="Helical" evidence="1">
    <location>
        <begin position="67"/>
        <end position="90"/>
    </location>
</feature>
<reference evidence="2 3" key="1">
    <citation type="submission" date="2017-08" db="EMBL/GenBank/DDBJ databases">
        <title>Virgibacillus indicus sp. nov. and Virgibacillus profoundi sp. nov, two moderately halophilic bacteria isolated from marine sediment by using the Microfluidic Streak Plate.</title>
        <authorList>
            <person name="Xu B."/>
            <person name="Hu B."/>
            <person name="Wang J."/>
            <person name="Zhu Y."/>
            <person name="Huang L."/>
            <person name="Du W."/>
            <person name="Huang Y."/>
        </authorList>
    </citation>
    <scope>NUCLEOTIDE SEQUENCE [LARGE SCALE GENOMIC DNA]</scope>
    <source>
        <strain evidence="2 3">IO3-P3-H5</strain>
    </source>
</reference>
<dbReference type="AlphaFoldDB" id="A0A2A2IKS3"/>